<keyword evidence="8" id="KW-1185">Reference proteome</keyword>
<dbReference type="PRINTS" id="PR00455">
    <property type="entry name" value="HTHTETR"/>
</dbReference>
<evidence type="ECO:0000313" key="7">
    <source>
        <dbReference type="Proteomes" id="UP000053881"/>
    </source>
</evidence>
<dbReference type="Proteomes" id="UP000053881">
    <property type="component" value="Unassembled WGS sequence"/>
</dbReference>
<organism evidence="5 7">
    <name type="scientific">Lederbergia galactosidilytica</name>
    <dbReference type="NCBI Taxonomy" id="217031"/>
    <lineage>
        <taxon>Bacteria</taxon>
        <taxon>Bacillati</taxon>
        <taxon>Bacillota</taxon>
        <taxon>Bacilli</taxon>
        <taxon>Bacillales</taxon>
        <taxon>Bacillaceae</taxon>
        <taxon>Lederbergia</taxon>
    </lineage>
</organism>
<dbReference type="OrthoDB" id="9812484at2"/>
<reference evidence="5 7" key="2">
    <citation type="submission" date="2015-06" db="EMBL/GenBank/DDBJ databases">
        <title>Genome sequencing project of Bacillus galactosidilyticus PL133.</title>
        <authorList>
            <person name="Gaiero J."/>
            <person name="Nicol R."/>
            <person name="Habash M."/>
        </authorList>
    </citation>
    <scope>NUCLEOTIDE SEQUENCE [LARGE SCALE GENOMIC DNA]</scope>
    <source>
        <strain evidence="5 7">PL133</strain>
    </source>
</reference>
<evidence type="ECO:0000256" key="3">
    <source>
        <dbReference type="PROSITE-ProRule" id="PRU00335"/>
    </source>
</evidence>
<dbReference type="InterPro" id="IPR036271">
    <property type="entry name" value="Tet_transcr_reg_TetR-rel_C_sf"/>
</dbReference>
<evidence type="ECO:0000259" key="4">
    <source>
        <dbReference type="PROSITE" id="PS50977"/>
    </source>
</evidence>
<dbReference type="PANTHER" id="PTHR43479:SF8">
    <property type="entry name" value="TRANSCRIPTIONAL REGULATOR, TETR FAMILY"/>
    <property type="match status" value="1"/>
</dbReference>
<dbReference type="RefSeq" id="WP_057984564.1">
    <property type="nucleotide sequence ID" value="NZ_JAGGKH010000005.1"/>
</dbReference>
<evidence type="ECO:0000313" key="6">
    <source>
        <dbReference type="EMBL" id="OAK69135.1"/>
    </source>
</evidence>
<keyword evidence="1" id="KW-0678">Repressor</keyword>
<evidence type="ECO:0000313" key="8">
    <source>
        <dbReference type="Proteomes" id="UP000077881"/>
    </source>
</evidence>
<dbReference type="InterPro" id="IPR009057">
    <property type="entry name" value="Homeodomain-like_sf"/>
</dbReference>
<dbReference type="PATRIC" id="fig|217031.4.peg.790"/>
<dbReference type="EMBL" id="LGPB01000022">
    <property type="protein sequence ID" value="KRG16918.1"/>
    <property type="molecule type" value="Genomic_DNA"/>
</dbReference>
<reference evidence="6 8" key="1">
    <citation type="submission" date="2015-05" db="EMBL/GenBank/DDBJ databases">
        <title>Comparison of genome.</title>
        <authorList>
            <person name="Zheng Z."/>
            <person name="Sun M."/>
        </authorList>
    </citation>
    <scope>NUCLEOTIDE SEQUENCE [LARGE SCALE GENOMIC DNA]</scope>
    <source>
        <strain evidence="6 8">G25-74</strain>
    </source>
</reference>
<dbReference type="PROSITE" id="PS50977">
    <property type="entry name" value="HTH_TETR_2"/>
    <property type="match status" value="1"/>
</dbReference>
<dbReference type="SUPFAM" id="SSF48498">
    <property type="entry name" value="Tetracyclin repressor-like, C-terminal domain"/>
    <property type="match status" value="1"/>
</dbReference>
<dbReference type="Pfam" id="PF00440">
    <property type="entry name" value="TetR_N"/>
    <property type="match status" value="1"/>
</dbReference>
<proteinExistence type="predicted"/>
<dbReference type="InterPro" id="IPR001647">
    <property type="entry name" value="HTH_TetR"/>
</dbReference>
<accession>A0A0Q9Y7V0</accession>
<dbReference type="InterPro" id="IPR050624">
    <property type="entry name" value="HTH-type_Tx_Regulator"/>
</dbReference>
<keyword evidence="2 3" id="KW-0238">DNA-binding</keyword>
<evidence type="ECO:0000256" key="2">
    <source>
        <dbReference type="ARBA" id="ARBA00023125"/>
    </source>
</evidence>
<feature type="domain" description="HTH tetR-type" evidence="4">
    <location>
        <begin position="1"/>
        <end position="61"/>
    </location>
</feature>
<comment type="caution">
    <text evidence="5">The sequence shown here is derived from an EMBL/GenBank/DDBJ whole genome shotgun (WGS) entry which is preliminary data.</text>
</comment>
<dbReference type="Gene3D" id="1.10.357.10">
    <property type="entry name" value="Tetracycline Repressor, domain 2"/>
    <property type="match status" value="1"/>
</dbReference>
<name>A0A0Q9Y7V0_9BACI</name>
<dbReference type="Pfam" id="PF17934">
    <property type="entry name" value="TetR_C_26"/>
    <property type="match status" value="1"/>
</dbReference>
<evidence type="ECO:0000256" key="1">
    <source>
        <dbReference type="ARBA" id="ARBA00022491"/>
    </source>
</evidence>
<evidence type="ECO:0000313" key="5">
    <source>
        <dbReference type="EMBL" id="KRG16918.1"/>
    </source>
</evidence>
<dbReference type="InterPro" id="IPR041603">
    <property type="entry name" value="YvdT_C"/>
</dbReference>
<dbReference type="Proteomes" id="UP000077881">
    <property type="component" value="Unassembled WGS sequence"/>
</dbReference>
<dbReference type="GO" id="GO:0003677">
    <property type="term" value="F:DNA binding"/>
    <property type="evidence" value="ECO:0007669"/>
    <property type="project" value="UniProtKB-UniRule"/>
</dbReference>
<protein>
    <submittedName>
        <fullName evidence="5">TetR family transcriptional regulator</fullName>
    </submittedName>
</protein>
<gene>
    <name evidence="6" type="ORF">ABB05_14325</name>
    <name evidence="5" type="ORF">ACA29_02315</name>
</gene>
<dbReference type="SUPFAM" id="SSF46689">
    <property type="entry name" value="Homeodomain-like"/>
    <property type="match status" value="1"/>
</dbReference>
<feature type="DNA-binding region" description="H-T-H motif" evidence="3">
    <location>
        <begin position="24"/>
        <end position="43"/>
    </location>
</feature>
<dbReference type="AlphaFoldDB" id="A0A0Q9Y7V0"/>
<dbReference type="PANTHER" id="PTHR43479">
    <property type="entry name" value="ACREF/ENVCD OPERON REPRESSOR-RELATED"/>
    <property type="match status" value="1"/>
</dbReference>
<dbReference type="EMBL" id="LDJR01000054">
    <property type="protein sequence ID" value="OAK69135.1"/>
    <property type="molecule type" value="Genomic_DNA"/>
</dbReference>
<dbReference type="STRING" id="217031.ABB05_14325"/>
<sequence length="189" mass="21649">MNKRERIIQAAVEVFREKGVEKTKISDIVKLAGIAQGTYYLYFPSKMAVMPAIAEVLVEKSIKEIRANVDREANFSIQLTQVIDAIFSVAENYHEMLAMVYAGMATTEHMNEWEAVYEPFYRWMSDFLKDAQTAGTIRESVNTERVSKLVIGLIESAAEQIYLYDSNREQEVNIQKQEVHSFLLHAICV</sequence>